<proteinExistence type="predicted"/>
<gene>
    <name evidence="2" type="ORF">EV191_1133</name>
</gene>
<evidence type="ECO:0000313" key="2">
    <source>
        <dbReference type="EMBL" id="TCP46727.1"/>
    </source>
</evidence>
<keyword evidence="3" id="KW-1185">Reference proteome</keyword>
<dbReference type="Gene3D" id="3.40.50.10320">
    <property type="entry name" value="LmbE-like"/>
    <property type="match status" value="1"/>
</dbReference>
<comment type="caution">
    <text evidence="2">The sequence shown here is derived from an EMBL/GenBank/DDBJ whole genome shotgun (WGS) entry which is preliminary data.</text>
</comment>
<dbReference type="EMBL" id="SLXQ01000013">
    <property type="protein sequence ID" value="TCP46727.1"/>
    <property type="molecule type" value="Genomic_DNA"/>
</dbReference>
<dbReference type="GO" id="GO:0016137">
    <property type="term" value="P:glycoside metabolic process"/>
    <property type="evidence" value="ECO:0007669"/>
    <property type="project" value="UniProtKB-ARBA"/>
</dbReference>
<dbReference type="PANTHER" id="PTHR12993">
    <property type="entry name" value="N-ACETYLGLUCOSAMINYL-PHOSPHATIDYLINOSITOL DE-N-ACETYLASE-RELATED"/>
    <property type="match status" value="1"/>
</dbReference>
<sequence length="244" mass="26755">MTEQEQGAELAPMPEDWQRALAVVAHPDDMEYGSAGAVAKWTDEGRSVAYLLASKGEAGIDGMSPEEAGPLRVQEQIASSAVVGVHDVEFLDHPDGVITDQLALRRDFAAAIRRYRPELVITVNHREYFPGGMFNMADHRHVGTAVLDAVRDAANRWVFRDLELPPWQGVRWIAIGGSTMDTHAVDISTTMDRAVASLREHRAYLAALGEHGMADPAPFLREHAEETGKRFGGVLATSFELMPV</sequence>
<dbReference type="Pfam" id="PF02585">
    <property type="entry name" value="PIG-L"/>
    <property type="match status" value="1"/>
</dbReference>
<dbReference type="PANTHER" id="PTHR12993:SF28">
    <property type="entry name" value="LMBE FAMILY PROTEIN"/>
    <property type="match status" value="1"/>
</dbReference>
<name>A0A4R2QCP1_9PSEU</name>
<dbReference type="InterPro" id="IPR024078">
    <property type="entry name" value="LmbE-like_dom_sf"/>
</dbReference>
<protein>
    <submittedName>
        <fullName evidence="2">LmbE family N-acetylglucosaminyl deacetylase</fullName>
    </submittedName>
</protein>
<evidence type="ECO:0000256" key="1">
    <source>
        <dbReference type="ARBA" id="ARBA00022833"/>
    </source>
</evidence>
<dbReference type="Proteomes" id="UP000294911">
    <property type="component" value="Unassembled WGS sequence"/>
</dbReference>
<reference evidence="2 3" key="1">
    <citation type="submission" date="2019-03" db="EMBL/GenBank/DDBJ databases">
        <title>Genomic Encyclopedia of Type Strains, Phase IV (KMG-IV): sequencing the most valuable type-strain genomes for metagenomic binning, comparative biology and taxonomic classification.</title>
        <authorList>
            <person name="Goeker M."/>
        </authorList>
    </citation>
    <scope>NUCLEOTIDE SEQUENCE [LARGE SCALE GENOMIC DNA]</scope>
    <source>
        <strain evidence="2 3">DSM 45765</strain>
    </source>
</reference>
<dbReference type="OrthoDB" id="3514174at2"/>
<dbReference type="GO" id="GO:0016811">
    <property type="term" value="F:hydrolase activity, acting on carbon-nitrogen (but not peptide) bonds, in linear amides"/>
    <property type="evidence" value="ECO:0007669"/>
    <property type="project" value="TreeGrafter"/>
</dbReference>
<keyword evidence="1" id="KW-0862">Zinc</keyword>
<evidence type="ECO:0000313" key="3">
    <source>
        <dbReference type="Proteomes" id="UP000294911"/>
    </source>
</evidence>
<organism evidence="2 3">
    <name type="scientific">Tamaricihabitans halophyticus</name>
    <dbReference type="NCBI Taxonomy" id="1262583"/>
    <lineage>
        <taxon>Bacteria</taxon>
        <taxon>Bacillati</taxon>
        <taxon>Actinomycetota</taxon>
        <taxon>Actinomycetes</taxon>
        <taxon>Pseudonocardiales</taxon>
        <taxon>Pseudonocardiaceae</taxon>
        <taxon>Tamaricihabitans</taxon>
    </lineage>
</organism>
<dbReference type="SUPFAM" id="SSF102588">
    <property type="entry name" value="LmbE-like"/>
    <property type="match status" value="1"/>
</dbReference>
<dbReference type="RefSeq" id="WP_132879405.1">
    <property type="nucleotide sequence ID" value="NZ_SLXQ01000013.1"/>
</dbReference>
<accession>A0A4R2QCP1</accession>
<dbReference type="InterPro" id="IPR003737">
    <property type="entry name" value="GlcNAc_PI_deacetylase-related"/>
</dbReference>
<dbReference type="AlphaFoldDB" id="A0A4R2QCP1"/>